<evidence type="ECO:0000259" key="8">
    <source>
        <dbReference type="SMART" id="SM00179"/>
    </source>
</evidence>
<gene>
    <name evidence="10" type="ORF">GPM918_LOCUS14524</name>
    <name evidence="11" type="ORF">SRO942_LOCUS14524</name>
</gene>
<dbReference type="EMBL" id="CAJOBC010003510">
    <property type="protein sequence ID" value="CAF3787598.1"/>
    <property type="molecule type" value="Genomic_DNA"/>
</dbReference>
<evidence type="ECO:0000256" key="4">
    <source>
        <dbReference type="ARBA" id="ARBA00023157"/>
    </source>
</evidence>
<feature type="disulfide bond" evidence="6">
    <location>
        <begin position="276"/>
        <end position="294"/>
    </location>
</feature>
<evidence type="ECO:0000313" key="10">
    <source>
        <dbReference type="EMBL" id="CAF1016034.1"/>
    </source>
</evidence>
<dbReference type="InterPro" id="IPR018097">
    <property type="entry name" value="EGF_Ca-bd_CS"/>
</dbReference>
<dbReference type="Gene3D" id="3.30.1490.120">
    <property type="entry name" value="RNA polymerase Rpb7-like, N-terminal domain"/>
    <property type="match status" value="1"/>
</dbReference>
<dbReference type="Gene3D" id="4.10.400.10">
    <property type="entry name" value="Low-density Lipoprotein Receptor"/>
    <property type="match status" value="3"/>
</dbReference>
<keyword evidence="1" id="KW-0240">DNA-directed RNA polymerase</keyword>
<dbReference type="SUPFAM" id="SSF57424">
    <property type="entry name" value="LDL receptor-like module"/>
    <property type="match status" value="3"/>
</dbReference>
<accession>A0A814HVT2</accession>
<evidence type="ECO:0000256" key="7">
    <source>
        <dbReference type="SAM" id="Phobius"/>
    </source>
</evidence>
<dbReference type="Proteomes" id="UP000681722">
    <property type="component" value="Unassembled WGS sequence"/>
</dbReference>
<sequence>MIYAEMNLFKLNDALSLLKDQYSCLKHVHHKILVPLPPSHINKVGNGIKRVLNDNAINAAKKLSGYPLAGGKIRVLSSMGSTFQDEASVWVPVSMEFVIFVPQQGKRVRATVSKLGKKHIGCLIHQRFNAAFHRDTVAEKYSNFTFKLGQTVILEINDYEVVEQILQIKARLVEIEKYEWRKAEVHVQFDVQFDDQTKCIKFEQICDGVHNCENGTDETICNTCKDVSKTKTIGCYVDHGEKLIFECMSPTNICDNVTDCKDARDEDLQRCNQWKCKNGFCIADDKKCDGKPDCADSSDESSTVCHWSDCSNISQSKCPSGQCISNNLICNGNQDCSDGFDERNCTHCTTSYAFHCKTSHQCINASHVCDDTNDYNLPKNDICSKSENYFACSNTGPCISKDHICDGRFDCPNKIDESHCSKLCSESVCPNHTKCIEHQLFGKLCRCLNTGYHLKMKNNSFICEDIDECSSLDYCSFECVNLNGDYKCKCPTADFVFDEETKSCKRLNNRSHIQLLALLNEQLVLYNMLNVIIDHVDIQIYQTNLIQYDSEQMFFLYYDDRQSTVFCTQANNNSIVIPLITKIRVGDWTYDSNDKTLYLIENSTQTLRIYASITCTTKFSIKMISWPLTAKTITNYPLIRLDIKNKYLYRIFDQCIIQTSTHNPTTVLNMYETTKQIQGLTYDTLTQRIFWTQKETDEQYAIYSCSFQLKSCYDTLIRLPVSQPFIFYNDGILYYSQQRHTFEFMYMFGKKRFNLINVFNTTYESVRSIVFLDTLIYYNHSLCRSSNPCKSNEICLTTNISSYTCLFANETLTYVSFVTSPSKIRIGQLPISVGIVSLIFIFILAIIVVLLVKWYRHQLVDKRQQQHQRSPMDNTADPLGFPLLIDD</sequence>
<evidence type="ECO:0000313" key="11">
    <source>
        <dbReference type="EMBL" id="CAF3787598.1"/>
    </source>
</evidence>
<evidence type="ECO:0000256" key="3">
    <source>
        <dbReference type="ARBA" id="ARBA00022989"/>
    </source>
</evidence>
<evidence type="ECO:0008006" key="13">
    <source>
        <dbReference type="Google" id="ProtNLM"/>
    </source>
</evidence>
<comment type="caution">
    <text evidence="6">Lacks conserved residue(s) required for the propagation of feature annotation.</text>
</comment>
<organism evidence="10 12">
    <name type="scientific">Didymodactylos carnosus</name>
    <dbReference type="NCBI Taxonomy" id="1234261"/>
    <lineage>
        <taxon>Eukaryota</taxon>
        <taxon>Metazoa</taxon>
        <taxon>Spiralia</taxon>
        <taxon>Gnathifera</taxon>
        <taxon>Rotifera</taxon>
        <taxon>Eurotatoria</taxon>
        <taxon>Bdelloidea</taxon>
        <taxon>Philodinida</taxon>
        <taxon>Philodinidae</taxon>
        <taxon>Didymodactylos</taxon>
    </lineage>
</organism>
<dbReference type="OrthoDB" id="10250504at2759"/>
<feature type="disulfide bond" evidence="6">
    <location>
        <begin position="318"/>
        <end position="336"/>
    </location>
</feature>
<keyword evidence="4 6" id="KW-1015">Disulfide bond</keyword>
<feature type="domain" description="EGF-like" evidence="9">
    <location>
        <begin position="423"/>
        <end position="464"/>
    </location>
</feature>
<evidence type="ECO:0000256" key="6">
    <source>
        <dbReference type="PROSITE-ProRule" id="PRU00124"/>
    </source>
</evidence>
<evidence type="ECO:0000259" key="9">
    <source>
        <dbReference type="SMART" id="SM00181"/>
    </source>
</evidence>
<keyword evidence="7" id="KW-0472">Membrane</keyword>
<protein>
    <recommendedName>
        <fullName evidence="13">Vitellogenin receptor</fullName>
    </recommendedName>
</protein>
<feature type="transmembrane region" description="Helical" evidence="7">
    <location>
        <begin position="829"/>
        <end position="855"/>
    </location>
</feature>
<dbReference type="InterPro" id="IPR002172">
    <property type="entry name" value="LDrepeatLR_classA_rpt"/>
</dbReference>
<dbReference type="SMART" id="SM00179">
    <property type="entry name" value="EGF_CA"/>
    <property type="match status" value="1"/>
</dbReference>
<dbReference type="GO" id="GO:0016324">
    <property type="term" value="C:apical plasma membrane"/>
    <property type="evidence" value="ECO:0007669"/>
    <property type="project" value="TreeGrafter"/>
</dbReference>
<dbReference type="GO" id="GO:0042562">
    <property type="term" value="F:hormone binding"/>
    <property type="evidence" value="ECO:0007669"/>
    <property type="project" value="TreeGrafter"/>
</dbReference>
<dbReference type="PANTHER" id="PTHR22722">
    <property type="entry name" value="LOW-DENSITY LIPOPROTEIN RECEPTOR-RELATED PROTEIN 2-RELATED"/>
    <property type="match status" value="1"/>
</dbReference>
<name>A0A814HVT2_9BILA</name>
<evidence type="ECO:0000313" key="12">
    <source>
        <dbReference type="Proteomes" id="UP000663829"/>
    </source>
</evidence>
<dbReference type="InterPro" id="IPR001881">
    <property type="entry name" value="EGF-like_Ca-bd_dom"/>
</dbReference>
<dbReference type="PROSITE" id="PS01187">
    <property type="entry name" value="EGF_CA"/>
    <property type="match status" value="1"/>
</dbReference>
<proteinExistence type="predicted"/>
<keyword evidence="5" id="KW-0804">Transcription</keyword>
<dbReference type="AlphaFoldDB" id="A0A814HVT2"/>
<keyword evidence="12" id="KW-1185">Reference proteome</keyword>
<feature type="domain" description="EGF-like" evidence="9">
    <location>
        <begin position="468"/>
        <end position="505"/>
    </location>
</feature>
<reference evidence="10" key="1">
    <citation type="submission" date="2021-02" db="EMBL/GenBank/DDBJ databases">
        <authorList>
            <person name="Nowell W R."/>
        </authorList>
    </citation>
    <scope>NUCLEOTIDE SEQUENCE</scope>
</reference>
<comment type="caution">
    <text evidence="10">The sequence shown here is derived from an EMBL/GenBank/DDBJ whole genome shotgun (WGS) entry which is preliminary data.</text>
</comment>
<dbReference type="GO" id="GO:0006898">
    <property type="term" value="P:receptor-mediated endocytosis"/>
    <property type="evidence" value="ECO:0007669"/>
    <property type="project" value="TreeGrafter"/>
</dbReference>
<dbReference type="PRINTS" id="PR00261">
    <property type="entry name" value="LDLRECEPTOR"/>
</dbReference>
<dbReference type="InterPro" id="IPR000742">
    <property type="entry name" value="EGF"/>
</dbReference>
<dbReference type="CDD" id="cd00054">
    <property type="entry name" value="EGF_CA"/>
    <property type="match status" value="1"/>
</dbReference>
<dbReference type="SUPFAM" id="SSF57196">
    <property type="entry name" value="EGF/Laminin"/>
    <property type="match status" value="1"/>
</dbReference>
<dbReference type="Proteomes" id="UP000663829">
    <property type="component" value="Unassembled WGS sequence"/>
</dbReference>
<dbReference type="PROSITE" id="PS50068">
    <property type="entry name" value="LDLRA_2"/>
    <property type="match status" value="4"/>
</dbReference>
<dbReference type="InterPro" id="IPR051221">
    <property type="entry name" value="LDLR-related"/>
</dbReference>
<evidence type="ECO:0000256" key="1">
    <source>
        <dbReference type="ARBA" id="ARBA00022478"/>
    </source>
</evidence>
<dbReference type="GO" id="GO:0043235">
    <property type="term" value="C:receptor complex"/>
    <property type="evidence" value="ECO:0007669"/>
    <property type="project" value="TreeGrafter"/>
</dbReference>
<keyword evidence="2 7" id="KW-0812">Transmembrane</keyword>
<evidence type="ECO:0000256" key="5">
    <source>
        <dbReference type="ARBA" id="ARBA00023163"/>
    </source>
</evidence>
<dbReference type="SMART" id="SM00181">
    <property type="entry name" value="EGF"/>
    <property type="match status" value="3"/>
</dbReference>
<evidence type="ECO:0000256" key="2">
    <source>
        <dbReference type="ARBA" id="ARBA00022692"/>
    </source>
</evidence>
<dbReference type="EMBL" id="CAJNOQ010003510">
    <property type="protein sequence ID" value="CAF1016034.1"/>
    <property type="molecule type" value="Genomic_DNA"/>
</dbReference>
<dbReference type="InterPro" id="IPR036055">
    <property type="entry name" value="LDL_receptor-like_sf"/>
</dbReference>
<feature type="domain" description="EGF-like calcium-binding" evidence="8">
    <location>
        <begin position="465"/>
        <end position="505"/>
    </location>
</feature>
<dbReference type="PANTHER" id="PTHR22722:SF14">
    <property type="entry name" value="MEGALIN, ISOFORM A"/>
    <property type="match status" value="1"/>
</dbReference>
<dbReference type="CDD" id="cd00112">
    <property type="entry name" value="LDLa"/>
    <property type="match status" value="4"/>
</dbReference>
<dbReference type="Gene3D" id="2.10.25.10">
    <property type="entry name" value="Laminin"/>
    <property type="match status" value="1"/>
</dbReference>
<keyword evidence="3 7" id="KW-1133">Transmembrane helix</keyword>
<dbReference type="SMART" id="SM00192">
    <property type="entry name" value="LDLa"/>
    <property type="match status" value="4"/>
</dbReference>
<feature type="disulfide bond" evidence="6">
    <location>
        <begin position="405"/>
        <end position="420"/>
    </location>
</feature>
<dbReference type="InterPro" id="IPR036898">
    <property type="entry name" value="RNA_pol_Rpb7-like_N_sf"/>
</dbReference>
<feature type="domain" description="EGF-like" evidence="9">
    <location>
        <begin position="309"/>
        <end position="346"/>
    </location>
</feature>
<dbReference type="Pfam" id="PF00057">
    <property type="entry name" value="Ldl_recept_a"/>
    <property type="match status" value="2"/>
</dbReference>
<feature type="disulfide bond" evidence="6">
    <location>
        <begin position="330"/>
        <end position="345"/>
    </location>
</feature>
<dbReference type="GO" id="GO:0005509">
    <property type="term" value="F:calcium ion binding"/>
    <property type="evidence" value="ECO:0007669"/>
    <property type="project" value="InterPro"/>
</dbReference>
<dbReference type="GO" id="GO:0000428">
    <property type="term" value="C:DNA-directed RNA polymerase complex"/>
    <property type="evidence" value="ECO:0007669"/>
    <property type="project" value="UniProtKB-KW"/>
</dbReference>